<dbReference type="InterPro" id="IPR033913">
    <property type="entry name" value="MTH1175_dom"/>
</dbReference>
<protein>
    <recommendedName>
        <fullName evidence="1">Dinitrogenase iron-molybdenum cofactor biosynthesis domain-containing protein</fullName>
    </recommendedName>
</protein>
<dbReference type="OrthoDB" id="85838at2157"/>
<dbReference type="KEGG" id="ast:Asulf_00402"/>
<dbReference type="AlphaFoldDB" id="N0BA14"/>
<evidence type="ECO:0000313" key="2">
    <source>
        <dbReference type="EMBL" id="AGK60429.1"/>
    </source>
</evidence>
<evidence type="ECO:0000259" key="1">
    <source>
        <dbReference type="Pfam" id="PF02579"/>
    </source>
</evidence>
<gene>
    <name evidence="2" type="ORF">Asulf_00402</name>
</gene>
<dbReference type="Pfam" id="PF02579">
    <property type="entry name" value="Nitro_FeMo-Co"/>
    <property type="match status" value="1"/>
</dbReference>
<dbReference type="PANTHER" id="PTHR42983:SF1">
    <property type="entry name" value="IRON-MOLYBDENUM PROTEIN"/>
    <property type="match status" value="1"/>
</dbReference>
<dbReference type="RefSeq" id="WP_015590028.1">
    <property type="nucleotide sequence ID" value="NC_021169.1"/>
</dbReference>
<proteinExistence type="predicted"/>
<dbReference type="InterPro" id="IPR003731">
    <property type="entry name" value="Di-Nase_FeMo-co_biosynth"/>
</dbReference>
<dbReference type="Proteomes" id="UP000013307">
    <property type="component" value="Chromosome"/>
</dbReference>
<reference evidence="2 3" key="1">
    <citation type="journal article" date="2013" name="Genome Announc.">
        <title>Complete Genome Sequence of the Thermophilic and Facultatively Chemolithoautotrophic Sulfate Reducer Archaeoglobus sulfaticallidus Strain PM70-1T.</title>
        <authorList>
            <person name="Stokke R."/>
            <person name="Hocking W.P."/>
            <person name="Steinsbu B.O."/>
            <person name="Steen I.H."/>
        </authorList>
    </citation>
    <scope>NUCLEOTIDE SEQUENCE [LARGE SCALE GENOMIC DNA]</scope>
    <source>
        <strain evidence="2">PM70-1</strain>
    </source>
</reference>
<dbReference type="PANTHER" id="PTHR42983">
    <property type="entry name" value="DINITROGENASE IRON-MOLYBDENUM COFACTOR PROTEIN-RELATED"/>
    <property type="match status" value="1"/>
</dbReference>
<dbReference type="STRING" id="387631.Asulf_00402"/>
<organism evidence="2 3">
    <name type="scientific">Archaeoglobus sulfaticallidus PM70-1</name>
    <dbReference type="NCBI Taxonomy" id="387631"/>
    <lineage>
        <taxon>Archaea</taxon>
        <taxon>Methanobacteriati</taxon>
        <taxon>Methanobacteriota</taxon>
        <taxon>Archaeoglobi</taxon>
        <taxon>Archaeoglobales</taxon>
        <taxon>Archaeoglobaceae</taxon>
        <taxon>Archaeoglobus</taxon>
    </lineage>
</organism>
<sequence length="115" mass="12512">MRICVPSYNGGLDDYVCDHFGKAETFTIYDTESKEVEVIRNTSEHFGGFGRPPELIRAKNVDVVICGGMGAKAIALFKSYGIKVFMGASGKVKDAIDQFLAGELREADVSMGCIH</sequence>
<feature type="domain" description="Dinitrogenase iron-molybdenum cofactor biosynthesis" evidence="1">
    <location>
        <begin position="13"/>
        <end position="100"/>
    </location>
</feature>
<accession>N0BA14</accession>
<dbReference type="SUPFAM" id="SSF53146">
    <property type="entry name" value="Nitrogenase accessory factor-like"/>
    <property type="match status" value="1"/>
</dbReference>
<dbReference type="HOGENOM" id="CLU_104194_0_1_2"/>
<dbReference type="Gene3D" id="3.30.420.130">
    <property type="entry name" value="Dinitrogenase iron-molybdenum cofactor biosynthesis domain"/>
    <property type="match status" value="1"/>
</dbReference>
<name>N0BA14_9EURY</name>
<dbReference type="GeneID" id="15392048"/>
<evidence type="ECO:0000313" key="3">
    <source>
        <dbReference type="Proteomes" id="UP000013307"/>
    </source>
</evidence>
<dbReference type="InterPro" id="IPR036105">
    <property type="entry name" value="DiNase_FeMo-co_biosyn_sf"/>
</dbReference>
<dbReference type="CDD" id="cd00851">
    <property type="entry name" value="MTH1175"/>
    <property type="match status" value="1"/>
</dbReference>
<dbReference type="EMBL" id="CP005290">
    <property type="protein sequence ID" value="AGK60429.1"/>
    <property type="molecule type" value="Genomic_DNA"/>
</dbReference>
<dbReference type="eggNOG" id="arCOG02734">
    <property type="taxonomic scope" value="Archaea"/>
</dbReference>
<keyword evidence="3" id="KW-1185">Reference proteome</keyword>